<evidence type="ECO:0000256" key="6">
    <source>
        <dbReference type="ARBA" id="ARBA00022989"/>
    </source>
</evidence>
<dbReference type="Gene3D" id="1.20.1740.10">
    <property type="entry name" value="Amino acid/polyamine transporter I"/>
    <property type="match status" value="1"/>
</dbReference>
<keyword evidence="7 8" id="KW-0472">Membrane</keyword>
<dbReference type="InterPro" id="IPR018227">
    <property type="entry name" value="Amino_acid_transport_2"/>
</dbReference>
<keyword evidence="3" id="KW-1003">Cell membrane</keyword>
<feature type="transmembrane region" description="Helical" evidence="8">
    <location>
        <begin position="107"/>
        <end position="128"/>
    </location>
</feature>
<feature type="transmembrane region" description="Helical" evidence="8">
    <location>
        <begin position="471"/>
        <end position="490"/>
    </location>
</feature>
<reference evidence="9" key="1">
    <citation type="submission" date="2021-01" db="EMBL/GenBank/DDBJ databases">
        <authorList>
            <person name="Lovell J.T."/>
            <person name="Bentley N."/>
            <person name="Bhattarai G."/>
            <person name="Jenkins J.W."/>
            <person name="Sreedasyam A."/>
            <person name="Alarcon Y."/>
            <person name="Bock C."/>
            <person name="Boston L."/>
            <person name="Carlson J."/>
            <person name="Cervantes K."/>
            <person name="Clermont K."/>
            <person name="Krom N."/>
            <person name="Kubenka K."/>
            <person name="Mamidi S."/>
            <person name="Mattison C."/>
            <person name="Monteros M."/>
            <person name="Pisani C."/>
            <person name="Plott C."/>
            <person name="Rajasekar S."/>
            <person name="Rhein H.S."/>
            <person name="Rohla C."/>
            <person name="Song M."/>
            <person name="Hilaire R.S."/>
            <person name="Shu S."/>
            <person name="Wells L."/>
            <person name="Wang X."/>
            <person name="Webber J."/>
            <person name="Heerema R.J."/>
            <person name="Klein P."/>
            <person name="Conner P."/>
            <person name="Grauke L."/>
            <person name="Grimwood J."/>
            <person name="Schmutz J."/>
            <person name="Randall J.J."/>
        </authorList>
    </citation>
    <scope>NUCLEOTIDE SEQUENCE</scope>
    <source>
        <tissue evidence="9">Leaf</tissue>
    </source>
</reference>
<feature type="transmembrane region" description="Helical" evidence="8">
    <location>
        <begin position="291"/>
        <end position="312"/>
    </location>
</feature>
<accession>A0A922J3W5</accession>
<evidence type="ECO:0000313" key="9">
    <source>
        <dbReference type="EMBL" id="KAG6693410.1"/>
    </source>
</evidence>
<dbReference type="GO" id="GO:0003333">
    <property type="term" value="P:amino acid transmembrane transport"/>
    <property type="evidence" value="ECO:0007669"/>
    <property type="project" value="InterPro"/>
</dbReference>
<sequence>MFHLDLPHPFKPTNSVAHPRSNHAAHFHFHSTQRPITPPNHRPILVPVSPAFNPRTHNFSRIARCTTSNGQALPAIPVNYDAKSDADNLTEPHKSQGVQEGTDEKNFWGAVSLIIGTAVGPGMMGLPAATISSGPFPSTIVILLSWVYVVSSIILIAELSFAAMEEDGLEEVSFTGLAAKAVGSRFGAFVALVYASLSFSLLVACVSGIGSLVSQWFPWMNLVMAHALFPLTVGTVTLFFPFKAIDAANRVLCLAMLLSITALVVFGLSVAKTKILGSFAYASWGFSSILPAIPLTVLTLGFHVITPFICKIAGNTVHEARKAILIGGAVPLIMVLSWNLIVLGLAGVNRAASRSANPISFLLSVNPSASPAIQCFAFSALTTSLIGYAVSFPKQLLDTLDLIFGNISSAKQITARPQMGSTVDGIGRVGFVVYSGRPNVGNAGEVFYSDSRCRAASKTTLKSAIDGSHSLKIFLMTIILGAPVLIASFFRSTFSRAIDFAGVYANCFLFGILPPAMAYIYQSRKKIRYYDQTAFTLKLFVTQQYLDKANKRQLQMNCRGDLWLAETLSLNAHDHSMSYIYQSRKKIRSSILPGGDVTLLLLLCIAVILGIWH</sequence>
<keyword evidence="6 8" id="KW-1133">Transmembrane helix</keyword>
<feature type="transmembrane region" description="Helical" evidence="8">
    <location>
        <begin position="324"/>
        <end position="348"/>
    </location>
</feature>
<feature type="transmembrane region" description="Helical" evidence="8">
    <location>
        <begin position="251"/>
        <end position="271"/>
    </location>
</feature>
<protein>
    <recommendedName>
        <fullName evidence="11">Tyrosine-specific transport protein</fullName>
    </recommendedName>
</protein>
<dbReference type="OrthoDB" id="438545at2759"/>
<dbReference type="GO" id="GO:0005886">
    <property type="term" value="C:plasma membrane"/>
    <property type="evidence" value="ECO:0007669"/>
    <property type="project" value="UniProtKB-SubCell"/>
</dbReference>
<organism evidence="9 10">
    <name type="scientific">Carya illinoinensis</name>
    <name type="common">Pecan</name>
    <dbReference type="NCBI Taxonomy" id="32201"/>
    <lineage>
        <taxon>Eukaryota</taxon>
        <taxon>Viridiplantae</taxon>
        <taxon>Streptophyta</taxon>
        <taxon>Embryophyta</taxon>
        <taxon>Tracheophyta</taxon>
        <taxon>Spermatophyta</taxon>
        <taxon>Magnoliopsida</taxon>
        <taxon>eudicotyledons</taxon>
        <taxon>Gunneridae</taxon>
        <taxon>Pentapetalae</taxon>
        <taxon>rosids</taxon>
        <taxon>fabids</taxon>
        <taxon>Fagales</taxon>
        <taxon>Juglandaceae</taxon>
        <taxon>Carya</taxon>
    </lineage>
</organism>
<feature type="transmembrane region" description="Helical" evidence="8">
    <location>
        <begin position="185"/>
        <end position="210"/>
    </location>
</feature>
<evidence type="ECO:0000256" key="7">
    <source>
        <dbReference type="ARBA" id="ARBA00023136"/>
    </source>
</evidence>
<keyword evidence="2" id="KW-0813">Transport</keyword>
<evidence type="ECO:0000256" key="5">
    <source>
        <dbReference type="ARBA" id="ARBA00022692"/>
    </source>
</evidence>
<dbReference type="AlphaFoldDB" id="A0A922J3W5"/>
<evidence type="ECO:0000256" key="3">
    <source>
        <dbReference type="ARBA" id="ARBA00022475"/>
    </source>
</evidence>
<keyword evidence="4" id="KW-0997">Cell inner membrane</keyword>
<feature type="transmembrane region" description="Helical" evidence="8">
    <location>
        <begin position="591"/>
        <end position="612"/>
    </location>
</feature>
<evidence type="ECO:0000256" key="4">
    <source>
        <dbReference type="ARBA" id="ARBA00022519"/>
    </source>
</evidence>
<feature type="transmembrane region" description="Helical" evidence="8">
    <location>
        <begin position="502"/>
        <end position="521"/>
    </location>
</feature>
<name>A0A922J3W5_CARIL</name>
<dbReference type="PANTHER" id="PTHR47715:SF1">
    <property type="entry name" value="TRYPTOPHAN_TYROSINE PERMEASE"/>
    <property type="match status" value="1"/>
</dbReference>
<dbReference type="PANTHER" id="PTHR47715">
    <property type="entry name" value="TRYPTOPHAN/TYROSINE PERMEASE"/>
    <property type="match status" value="1"/>
</dbReference>
<feature type="transmembrane region" description="Helical" evidence="8">
    <location>
        <begin position="140"/>
        <end position="164"/>
    </location>
</feature>
<evidence type="ECO:0000313" key="10">
    <source>
        <dbReference type="Proteomes" id="UP000811246"/>
    </source>
</evidence>
<evidence type="ECO:0000256" key="8">
    <source>
        <dbReference type="SAM" id="Phobius"/>
    </source>
</evidence>
<gene>
    <name evidence="9" type="ORF">I3842_09G000300</name>
</gene>
<evidence type="ECO:0000256" key="2">
    <source>
        <dbReference type="ARBA" id="ARBA00022448"/>
    </source>
</evidence>
<feature type="transmembrane region" description="Helical" evidence="8">
    <location>
        <begin position="216"/>
        <end position="239"/>
    </location>
</feature>
<dbReference type="EMBL" id="CM031833">
    <property type="protein sequence ID" value="KAG6693410.1"/>
    <property type="molecule type" value="Genomic_DNA"/>
</dbReference>
<evidence type="ECO:0008006" key="11">
    <source>
        <dbReference type="Google" id="ProtNLM"/>
    </source>
</evidence>
<comment type="subcellular location">
    <subcellularLocation>
        <location evidence="1">Cell inner membrane</location>
        <topology evidence="1">Multi-pass membrane protein</topology>
    </subcellularLocation>
</comment>
<dbReference type="Pfam" id="PF03222">
    <property type="entry name" value="Trp_Tyr_perm"/>
    <property type="match status" value="1"/>
</dbReference>
<comment type="caution">
    <text evidence="9">The sequence shown here is derived from an EMBL/GenBank/DDBJ whole genome shotgun (WGS) entry which is preliminary data.</text>
</comment>
<proteinExistence type="predicted"/>
<feature type="transmembrane region" description="Helical" evidence="8">
    <location>
        <begin position="368"/>
        <end position="390"/>
    </location>
</feature>
<evidence type="ECO:0000256" key="1">
    <source>
        <dbReference type="ARBA" id="ARBA00004429"/>
    </source>
</evidence>
<keyword evidence="5 8" id="KW-0812">Transmembrane</keyword>
<dbReference type="Proteomes" id="UP000811246">
    <property type="component" value="Chromosome 9"/>
</dbReference>